<dbReference type="InterPro" id="IPR001279">
    <property type="entry name" value="Metallo-B-lactamas"/>
</dbReference>
<organism evidence="2 3">
    <name type="scientific">Effusibacillus consociatus</name>
    <dbReference type="NCBI Taxonomy" id="1117041"/>
    <lineage>
        <taxon>Bacteria</taxon>
        <taxon>Bacillati</taxon>
        <taxon>Bacillota</taxon>
        <taxon>Bacilli</taxon>
        <taxon>Bacillales</taxon>
        <taxon>Alicyclobacillaceae</taxon>
        <taxon>Effusibacillus</taxon>
    </lineage>
</organism>
<dbReference type="EMBL" id="JBHSHC010000024">
    <property type="protein sequence ID" value="MFC4766573.1"/>
    <property type="molecule type" value="Genomic_DNA"/>
</dbReference>
<reference evidence="3" key="1">
    <citation type="journal article" date="2019" name="Int. J. Syst. Evol. Microbiol.">
        <title>The Global Catalogue of Microorganisms (GCM) 10K type strain sequencing project: providing services to taxonomists for standard genome sequencing and annotation.</title>
        <authorList>
            <consortium name="The Broad Institute Genomics Platform"/>
            <consortium name="The Broad Institute Genome Sequencing Center for Infectious Disease"/>
            <person name="Wu L."/>
            <person name="Ma J."/>
        </authorList>
    </citation>
    <scope>NUCLEOTIDE SEQUENCE [LARGE SCALE GENOMIC DNA]</scope>
    <source>
        <strain evidence="3">WYCCWR 12678</strain>
    </source>
</reference>
<protein>
    <submittedName>
        <fullName evidence="2">MBL fold metallo-hydrolase</fullName>
    </submittedName>
</protein>
<feature type="domain" description="Metallo-beta-lactamase" evidence="1">
    <location>
        <begin position="12"/>
        <end position="202"/>
    </location>
</feature>
<evidence type="ECO:0000313" key="3">
    <source>
        <dbReference type="Proteomes" id="UP001596002"/>
    </source>
</evidence>
<dbReference type="SMART" id="SM00849">
    <property type="entry name" value="Lactamase_B"/>
    <property type="match status" value="1"/>
</dbReference>
<evidence type="ECO:0000259" key="1">
    <source>
        <dbReference type="SMART" id="SM00849"/>
    </source>
</evidence>
<accession>A0ABV9PYP2</accession>
<dbReference type="RefSeq" id="WP_380024470.1">
    <property type="nucleotide sequence ID" value="NZ_JBHSHC010000024.1"/>
</dbReference>
<dbReference type="InterPro" id="IPR052533">
    <property type="entry name" value="WalJ/YycJ-like"/>
</dbReference>
<keyword evidence="3" id="KW-1185">Reference proteome</keyword>
<evidence type="ECO:0000313" key="2">
    <source>
        <dbReference type="EMBL" id="MFC4766573.1"/>
    </source>
</evidence>
<name>A0ABV9PYP2_9BACL</name>
<dbReference type="SUPFAM" id="SSF56281">
    <property type="entry name" value="Metallo-hydrolase/oxidoreductase"/>
    <property type="match status" value="1"/>
</dbReference>
<comment type="caution">
    <text evidence="2">The sequence shown here is derived from an EMBL/GenBank/DDBJ whole genome shotgun (WGS) entry which is preliminary data.</text>
</comment>
<dbReference type="PANTHER" id="PTHR47619">
    <property type="entry name" value="METALLO-HYDROLASE YYCJ-RELATED"/>
    <property type="match status" value="1"/>
</dbReference>
<dbReference type="PANTHER" id="PTHR47619:SF1">
    <property type="entry name" value="EXODEOXYRIBONUCLEASE WALJ"/>
    <property type="match status" value="1"/>
</dbReference>
<dbReference type="InterPro" id="IPR036866">
    <property type="entry name" value="RibonucZ/Hydroxyglut_hydro"/>
</dbReference>
<dbReference type="Proteomes" id="UP001596002">
    <property type="component" value="Unassembled WGS sequence"/>
</dbReference>
<sequence>MLRFSVLASGSSGNAVYVETDKTRILIDAGVACKHIEAAMAEISVSLEDLDAILVTHEHSDHIKGIGVVARKVISERRKKEYDRLEVPIYATEGSWHDLHGLMKDYCEASRKVIAVGDQLEFEDLLIEPFPLSHDAREPVGYIFYHGSNKLTLATDLGYMSSRVKETVADSDAYILESNHDVNMLRVGPYPWYLKKRILSDKGHLSNEAAGEALIDIMSERTQDVLLAHLSQENNYPDLAEITVQGILEAASKKVRLHRTYPDKPTPLLEIKPRE</sequence>
<proteinExistence type="predicted"/>
<gene>
    <name evidence="2" type="ORF">ACFO8Q_04165</name>
</gene>
<dbReference type="Pfam" id="PF12706">
    <property type="entry name" value="Lactamase_B_2"/>
    <property type="match status" value="1"/>
</dbReference>
<dbReference type="Gene3D" id="3.60.15.10">
    <property type="entry name" value="Ribonuclease Z/Hydroxyacylglutathione hydrolase-like"/>
    <property type="match status" value="1"/>
</dbReference>